<proteinExistence type="predicted"/>
<evidence type="ECO:0000313" key="4">
    <source>
        <dbReference type="Proteomes" id="UP000654075"/>
    </source>
</evidence>
<dbReference type="Proteomes" id="UP000654075">
    <property type="component" value="Unassembled WGS sequence"/>
</dbReference>
<evidence type="ECO:0000313" key="3">
    <source>
        <dbReference type="EMBL" id="CAE8598456.1"/>
    </source>
</evidence>
<feature type="region of interest" description="Disordered" evidence="2">
    <location>
        <begin position="427"/>
        <end position="461"/>
    </location>
</feature>
<reference evidence="3" key="1">
    <citation type="submission" date="2021-02" db="EMBL/GenBank/DDBJ databases">
        <authorList>
            <person name="Dougan E. K."/>
            <person name="Rhodes N."/>
            <person name="Thang M."/>
            <person name="Chan C."/>
        </authorList>
    </citation>
    <scope>NUCLEOTIDE SEQUENCE</scope>
</reference>
<dbReference type="EMBL" id="CAJNNV010010281">
    <property type="protein sequence ID" value="CAE8598456.1"/>
    <property type="molecule type" value="Genomic_DNA"/>
</dbReference>
<evidence type="ECO:0000256" key="1">
    <source>
        <dbReference type="SAM" id="Coils"/>
    </source>
</evidence>
<evidence type="ECO:0000256" key="2">
    <source>
        <dbReference type="SAM" id="MobiDB-lite"/>
    </source>
</evidence>
<keyword evidence="1" id="KW-0175">Coiled coil</keyword>
<feature type="coiled-coil region" evidence="1">
    <location>
        <begin position="280"/>
        <end position="349"/>
    </location>
</feature>
<protein>
    <submittedName>
        <fullName evidence="3">Uncharacterized protein</fullName>
    </submittedName>
</protein>
<keyword evidence="4" id="KW-1185">Reference proteome</keyword>
<feature type="compositionally biased region" description="Basic and acidic residues" evidence="2">
    <location>
        <begin position="450"/>
        <end position="461"/>
    </location>
</feature>
<feature type="compositionally biased region" description="Basic and acidic residues" evidence="2">
    <location>
        <begin position="386"/>
        <end position="400"/>
    </location>
</feature>
<dbReference type="AlphaFoldDB" id="A0A813ED43"/>
<dbReference type="OMA" id="RCCASEA"/>
<sequence length="461" mass="51139">AGDPGHMRHLESAYSHMVGIRNLGQAYQLRNCMGQMGWSLDVGAFHGYTVKWLGPESQGTQPVAAYKGGQIDPWQMLYSKPMAHTDKSRKDSFPERRTCAPYKDPTCWKRQSKLLVETCEYCCSPFEHKTGNGSAWCWDDVYTYERCCQQDFKDLICSQNRKGEEGGCVDCKKTVSWECLTPPEKNLKDAEAKYNVKVDLFNTLQETATKLNQDIAETQTDLSEKDNIYRHKHQAHNERIQIWHVAFHNETRLLSVTRLQQQTSTWNTTSQVLSDARAVLQVAKASLQNATATLQESRRQEDFGKQTLGRNESEYRKAIEAHAHATKRLEAAEEAQAKAEAADASARAEAEAAAEVQQQAALRSLAANRSRAERYEATAEPLDAAEAARDATRDVAAKAQREDRRAAEAAALARASDVAAREALSAANAAAEAAERSLASSQNTVSAAAKAREDAEAQHSK</sequence>
<gene>
    <name evidence="3" type="ORF">PGLA1383_LOCUS16863</name>
</gene>
<feature type="non-terminal residue" evidence="3">
    <location>
        <position position="1"/>
    </location>
</feature>
<feature type="region of interest" description="Disordered" evidence="2">
    <location>
        <begin position="376"/>
        <end position="400"/>
    </location>
</feature>
<comment type="caution">
    <text evidence="3">The sequence shown here is derived from an EMBL/GenBank/DDBJ whole genome shotgun (WGS) entry which is preliminary data.</text>
</comment>
<accession>A0A813ED43</accession>
<organism evidence="3 4">
    <name type="scientific">Polarella glacialis</name>
    <name type="common">Dinoflagellate</name>
    <dbReference type="NCBI Taxonomy" id="89957"/>
    <lineage>
        <taxon>Eukaryota</taxon>
        <taxon>Sar</taxon>
        <taxon>Alveolata</taxon>
        <taxon>Dinophyceae</taxon>
        <taxon>Suessiales</taxon>
        <taxon>Suessiaceae</taxon>
        <taxon>Polarella</taxon>
    </lineage>
</organism>
<name>A0A813ED43_POLGL</name>
<feature type="non-terminal residue" evidence="3">
    <location>
        <position position="461"/>
    </location>
</feature>
<feature type="compositionally biased region" description="Low complexity" evidence="2">
    <location>
        <begin position="427"/>
        <end position="441"/>
    </location>
</feature>
<dbReference type="OrthoDB" id="432842at2759"/>